<dbReference type="AlphaFoldDB" id="A0A0K1PYP2"/>
<gene>
    <name evidence="2" type="ORF">AKJ09_05314</name>
</gene>
<organism evidence="2 3">
    <name type="scientific">Labilithrix luteola</name>
    <dbReference type="NCBI Taxonomy" id="1391654"/>
    <lineage>
        <taxon>Bacteria</taxon>
        <taxon>Pseudomonadati</taxon>
        <taxon>Myxococcota</taxon>
        <taxon>Polyangia</taxon>
        <taxon>Polyangiales</taxon>
        <taxon>Labilitrichaceae</taxon>
        <taxon>Labilithrix</taxon>
    </lineage>
</organism>
<dbReference type="STRING" id="1391654.AKJ09_05314"/>
<reference evidence="2 3" key="1">
    <citation type="submission" date="2015-08" db="EMBL/GenBank/DDBJ databases">
        <authorList>
            <person name="Babu N.S."/>
            <person name="Beckwith C.J."/>
            <person name="Beseler K.G."/>
            <person name="Brison A."/>
            <person name="Carone J.V."/>
            <person name="Caskin T.P."/>
            <person name="Diamond M."/>
            <person name="Durham M.E."/>
            <person name="Foxe J.M."/>
            <person name="Go M."/>
            <person name="Henderson B.A."/>
            <person name="Jones I.B."/>
            <person name="McGettigan J.A."/>
            <person name="Micheletti S.J."/>
            <person name="Nasrallah M.E."/>
            <person name="Ortiz D."/>
            <person name="Piller C.R."/>
            <person name="Privatt S.R."/>
            <person name="Schneider S.L."/>
            <person name="Sharp S."/>
            <person name="Smith T.C."/>
            <person name="Stanton J.D."/>
            <person name="Ullery H.E."/>
            <person name="Wilson R.J."/>
            <person name="Serrano M.G."/>
            <person name="Buck G."/>
            <person name="Lee V."/>
            <person name="Wang Y."/>
            <person name="Carvalho R."/>
            <person name="Voegtly L."/>
            <person name="Shi R."/>
            <person name="Duckworth R."/>
            <person name="Johnson A."/>
            <person name="Loviza R."/>
            <person name="Walstead R."/>
            <person name="Shah Z."/>
            <person name="Kiflezghi M."/>
            <person name="Wade K."/>
            <person name="Ball S.L."/>
            <person name="Bradley K.W."/>
            <person name="Asai D.J."/>
            <person name="Bowman C.A."/>
            <person name="Russell D.A."/>
            <person name="Pope W.H."/>
            <person name="Jacobs-Sera D."/>
            <person name="Hendrix R.W."/>
            <person name="Hatfull G.F."/>
        </authorList>
    </citation>
    <scope>NUCLEOTIDE SEQUENCE [LARGE SCALE GENOMIC DNA]</scope>
    <source>
        <strain evidence="2 3">DSM 27648</strain>
    </source>
</reference>
<evidence type="ECO:0000313" key="2">
    <source>
        <dbReference type="EMBL" id="AKU98650.1"/>
    </source>
</evidence>
<dbReference type="Gene3D" id="3.90.25.10">
    <property type="entry name" value="UDP-galactose 4-epimerase, domain 1"/>
    <property type="match status" value="1"/>
</dbReference>
<dbReference type="SUPFAM" id="SSF51735">
    <property type="entry name" value="NAD(P)-binding Rossmann-fold domains"/>
    <property type="match status" value="1"/>
</dbReference>
<dbReference type="Proteomes" id="UP000064967">
    <property type="component" value="Chromosome"/>
</dbReference>
<name>A0A0K1PYP2_9BACT</name>
<protein>
    <submittedName>
        <fullName evidence="2">UDP-glucose 4-epimerase</fullName>
    </submittedName>
</protein>
<evidence type="ECO:0000313" key="3">
    <source>
        <dbReference type="Proteomes" id="UP000064967"/>
    </source>
</evidence>
<dbReference type="Pfam" id="PF01370">
    <property type="entry name" value="Epimerase"/>
    <property type="match status" value="1"/>
</dbReference>
<feature type="domain" description="NAD-dependent epimerase/dehydratase" evidence="1">
    <location>
        <begin position="41"/>
        <end position="277"/>
    </location>
</feature>
<dbReference type="Gene3D" id="3.40.50.720">
    <property type="entry name" value="NAD(P)-binding Rossmann-like Domain"/>
    <property type="match status" value="1"/>
</dbReference>
<evidence type="ECO:0000259" key="1">
    <source>
        <dbReference type="Pfam" id="PF01370"/>
    </source>
</evidence>
<dbReference type="InterPro" id="IPR036291">
    <property type="entry name" value="NAD(P)-bd_dom_sf"/>
</dbReference>
<dbReference type="PATRIC" id="fig|1391654.3.peg.5385"/>
<dbReference type="EMBL" id="CP012333">
    <property type="protein sequence ID" value="AKU98650.1"/>
    <property type="molecule type" value="Genomic_DNA"/>
</dbReference>
<dbReference type="PANTHER" id="PTHR43245:SF13">
    <property type="entry name" value="UDP-D-APIOSE_UDP-D-XYLOSE SYNTHASE 2"/>
    <property type="match status" value="1"/>
</dbReference>
<dbReference type="CDD" id="cd05256">
    <property type="entry name" value="UDP_AE_SDR_e"/>
    <property type="match status" value="1"/>
</dbReference>
<dbReference type="InterPro" id="IPR050177">
    <property type="entry name" value="Lipid_A_modif_metabolic_enz"/>
</dbReference>
<dbReference type="PANTHER" id="PTHR43245">
    <property type="entry name" value="BIFUNCTIONAL POLYMYXIN RESISTANCE PROTEIN ARNA"/>
    <property type="match status" value="1"/>
</dbReference>
<dbReference type="InterPro" id="IPR001509">
    <property type="entry name" value="Epimerase_deHydtase"/>
</dbReference>
<accession>A0A0K1PYP2</accession>
<proteinExistence type="predicted"/>
<dbReference type="KEGG" id="llu:AKJ09_05314"/>
<keyword evidence="3" id="KW-1185">Reference proteome</keyword>
<sequence length="351" mass="37394">MLRASHGSTFAEVAEKGQVFGQNRFAARAHEVYTNGMAKFLVTGGAGFIGSSIAEALLAKGEKVRILDDFSTGRRKNVESLKGDVEVIEGSIVDPETVARAVKGVEVIFHQAAIPSVVRSVENPGASMLANVQGTTTVLDGARHAKVKRVIFAASSSAYGDTPTLPKIETMPTSPRSPYAVSKLTGEHLMAVFAALYGLETLSLRYFNVFGPRQDPTSQYAAVIPNFVTAALGNKAPTVYGDGEQTRDFCFIENTVGANLLAATTSNKLSGQVVNVACGERISLNQLLAYIGEEAGVKFEPKYVPSRAGDVRDSLASIEAARALIGYEPKVLVREGLKRTFAAFKAAWQAS</sequence>